<comment type="subunit">
    <text evidence="9">Monomer.</text>
</comment>
<comment type="similarity">
    <text evidence="3 9">Belongs to the EPSP synthase family.</text>
</comment>
<dbReference type="EMBL" id="NRSJ01000013">
    <property type="protein sequence ID" value="MBK1704674.1"/>
    <property type="molecule type" value="Genomic_DNA"/>
</dbReference>
<comment type="function">
    <text evidence="1 9">Catalyzes the transfer of the enolpyruvyl moiety of phosphoenolpyruvate (PEP) to the 5-hydroxyl of shikimate-3-phosphate (S3P) to produce enolpyruvyl shikimate-3-phosphate and inorganic phosphate.</text>
</comment>
<evidence type="ECO:0000256" key="9">
    <source>
        <dbReference type="HAMAP-Rule" id="MF_00210"/>
    </source>
</evidence>
<dbReference type="RefSeq" id="WP_200345882.1">
    <property type="nucleotide sequence ID" value="NZ_NRSJ01000013.1"/>
</dbReference>
<feature type="active site" description="Proton acceptor" evidence="9">
    <location>
        <position position="322"/>
    </location>
</feature>
<dbReference type="InterPro" id="IPR013792">
    <property type="entry name" value="RNA3'P_cycl/enolpyr_Trfase_a/b"/>
</dbReference>
<name>A0AAJ0X9C3_9GAMM</name>
<dbReference type="GO" id="GO:0009073">
    <property type="term" value="P:aromatic amino acid family biosynthetic process"/>
    <property type="evidence" value="ECO:0007669"/>
    <property type="project" value="UniProtKB-KW"/>
</dbReference>
<feature type="binding site" evidence="9">
    <location>
        <position position="101"/>
    </location>
    <ligand>
        <name>phosphoenolpyruvate</name>
        <dbReference type="ChEBI" id="CHEBI:58702"/>
    </ligand>
</feature>
<dbReference type="GO" id="GO:0005737">
    <property type="term" value="C:cytoplasm"/>
    <property type="evidence" value="ECO:0007669"/>
    <property type="project" value="UniProtKB-SubCell"/>
</dbReference>
<evidence type="ECO:0000313" key="11">
    <source>
        <dbReference type="EMBL" id="MBK1704674.1"/>
    </source>
</evidence>
<evidence type="ECO:0000256" key="8">
    <source>
        <dbReference type="ARBA" id="ARBA00044633"/>
    </source>
</evidence>
<feature type="binding site" evidence="9">
    <location>
        <position position="349"/>
    </location>
    <ligand>
        <name>3-phosphoshikimate</name>
        <dbReference type="ChEBI" id="CHEBI:145989"/>
    </ligand>
</feature>
<dbReference type="SUPFAM" id="SSF55205">
    <property type="entry name" value="EPT/RTPC-like"/>
    <property type="match status" value="1"/>
</dbReference>
<dbReference type="NCBIfam" id="TIGR01356">
    <property type="entry name" value="aroA"/>
    <property type="match status" value="1"/>
</dbReference>
<dbReference type="Gene3D" id="3.65.10.10">
    <property type="entry name" value="Enolpyruvate transferase domain"/>
    <property type="match status" value="2"/>
</dbReference>
<evidence type="ECO:0000256" key="4">
    <source>
        <dbReference type="ARBA" id="ARBA00022490"/>
    </source>
</evidence>
<dbReference type="CDD" id="cd01556">
    <property type="entry name" value="EPSP_synthase"/>
    <property type="match status" value="1"/>
</dbReference>
<dbReference type="Pfam" id="PF00275">
    <property type="entry name" value="EPSP_synthase"/>
    <property type="match status" value="1"/>
</dbReference>
<dbReference type="FunFam" id="3.65.10.10:FF:000005">
    <property type="entry name" value="3-phosphoshikimate 1-carboxyvinyltransferase"/>
    <property type="match status" value="1"/>
</dbReference>
<dbReference type="InterPro" id="IPR023193">
    <property type="entry name" value="EPSP_synthase_CS"/>
</dbReference>
<dbReference type="InterPro" id="IPR006264">
    <property type="entry name" value="EPSP_synthase"/>
</dbReference>
<evidence type="ECO:0000256" key="2">
    <source>
        <dbReference type="ARBA" id="ARBA00004811"/>
    </source>
</evidence>
<evidence type="ECO:0000256" key="1">
    <source>
        <dbReference type="ARBA" id="ARBA00002174"/>
    </source>
</evidence>
<keyword evidence="12" id="KW-1185">Reference proteome</keyword>
<comment type="pathway">
    <text evidence="2 9">Metabolic intermediate biosynthesis; chorismate biosynthesis; chorismate from D-erythrose 4-phosphate and phosphoenolpyruvate: step 6/7.</text>
</comment>
<keyword evidence="6 9" id="KW-0808">Transferase</keyword>
<feature type="binding site" evidence="9">
    <location>
        <position position="33"/>
    </location>
    <ligand>
        <name>3-phosphoshikimate</name>
        <dbReference type="ChEBI" id="CHEBI:145989"/>
    </ligand>
</feature>
<evidence type="ECO:0000256" key="5">
    <source>
        <dbReference type="ARBA" id="ARBA00022605"/>
    </source>
</evidence>
<feature type="binding site" evidence="9">
    <location>
        <position position="29"/>
    </location>
    <ligand>
        <name>3-phosphoshikimate</name>
        <dbReference type="ChEBI" id="CHEBI:145989"/>
    </ligand>
</feature>
<dbReference type="PANTHER" id="PTHR21090">
    <property type="entry name" value="AROM/DEHYDROQUINATE SYNTHASE"/>
    <property type="match status" value="1"/>
</dbReference>
<dbReference type="PANTHER" id="PTHR21090:SF5">
    <property type="entry name" value="PENTAFUNCTIONAL AROM POLYPEPTIDE"/>
    <property type="match status" value="1"/>
</dbReference>
<feature type="binding site" evidence="9">
    <location>
        <position position="398"/>
    </location>
    <ligand>
        <name>phosphoenolpyruvate</name>
        <dbReference type="ChEBI" id="CHEBI:58702"/>
    </ligand>
</feature>
<dbReference type="EC" id="2.5.1.19" evidence="9"/>
<feature type="binding site" evidence="9">
    <location>
        <position position="129"/>
    </location>
    <ligand>
        <name>phosphoenolpyruvate</name>
        <dbReference type="ChEBI" id="CHEBI:58702"/>
    </ligand>
</feature>
<proteinExistence type="inferred from homology"/>
<dbReference type="InterPro" id="IPR036968">
    <property type="entry name" value="Enolpyruvate_Tfrase_sf"/>
</dbReference>
<feature type="domain" description="Enolpyruvate transferase" evidence="10">
    <location>
        <begin position="13"/>
        <end position="430"/>
    </location>
</feature>
<dbReference type="GO" id="GO:0009423">
    <property type="term" value="P:chorismate biosynthetic process"/>
    <property type="evidence" value="ECO:0007669"/>
    <property type="project" value="UniProtKB-UniRule"/>
</dbReference>
<evidence type="ECO:0000313" key="12">
    <source>
        <dbReference type="Proteomes" id="UP001296776"/>
    </source>
</evidence>
<dbReference type="GO" id="GO:0003866">
    <property type="term" value="F:3-phosphoshikimate 1-carboxyvinyltransferase activity"/>
    <property type="evidence" value="ECO:0007669"/>
    <property type="project" value="UniProtKB-UniRule"/>
</dbReference>
<evidence type="ECO:0000256" key="3">
    <source>
        <dbReference type="ARBA" id="ARBA00009948"/>
    </source>
</evidence>
<feature type="binding site" evidence="9">
    <location>
        <position position="353"/>
    </location>
    <ligand>
        <name>phosphoenolpyruvate</name>
        <dbReference type="ChEBI" id="CHEBI:58702"/>
    </ligand>
</feature>
<dbReference type="Proteomes" id="UP001296776">
    <property type="component" value="Unassembled WGS sequence"/>
</dbReference>
<feature type="binding site" evidence="9">
    <location>
        <position position="176"/>
    </location>
    <ligand>
        <name>phosphoenolpyruvate</name>
        <dbReference type="ChEBI" id="CHEBI:58702"/>
    </ligand>
</feature>
<keyword evidence="4 9" id="KW-0963">Cytoplasm</keyword>
<dbReference type="PROSITE" id="PS00885">
    <property type="entry name" value="EPSP_SYNTHASE_2"/>
    <property type="match status" value="1"/>
</dbReference>
<keyword evidence="5 9" id="KW-0028">Amino-acid biosynthesis</keyword>
<comment type="catalytic activity">
    <reaction evidence="8">
        <text>3-phosphoshikimate + phosphoenolpyruvate = 5-O-(1-carboxyvinyl)-3-phosphoshikimate + phosphate</text>
        <dbReference type="Rhea" id="RHEA:21256"/>
        <dbReference type="ChEBI" id="CHEBI:43474"/>
        <dbReference type="ChEBI" id="CHEBI:57701"/>
        <dbReference type="ChEBI" id="CHEBI:58702"/>
        <dbReference type="ChEBI" id="CHEBI:145989"/>
        <dbReference type="EC" id="2.5.1.19"/>
    </reaction>
    <physiologicalReaction direction="left-to-right" evidence="8">
        <dbReference type="Rhea" id="RHEA:21257"/>
    </physiologicalReaction>
</comment>
<reference evidence="11" key="1">
    <citation type="submission" date="2017-08" db="EMBL/GenBank/DDBJ databases">
        <authorList>
            <person name="Imhoff J.F."/>
            <person name="Rahn T."/>
            <person name="Kuenzel S."/>
            <person name="Neulinger S.C."/>
        </authorList>
    </citation>
    <scope>NUCLEOTIDE SEQUENCE</scope>
    <source>
        <strain evidence="11">DSM 11080</strain>
    </source>
</reference>
<comment type="caution">
    <text evidence="9">Lacks conserved residue(s) required for the propagation of feature annotation.</text>
</comment>
<sequence length="449" mass="46312">MADTPPSLSFEVAPGGALRGPLQVPGDKSISHRAVMLAALAEGETAISGFLEGADSLATLAAFRAMGVQAEGPEQGRLRVQGVGLHGLQAPADALDLGNSGTSMRLLCGLLAGQSFATTLIGDASLSRRPMGRVIEPLTQMGARIEATPEGRAPLRVLPAKQLSGIDYRMPVASAQVKSSLLLAGLYAQGETSVREPAVTRDHTERMLQAFGYPLRREGDRVCLSGGGRLHATALRIPADISSAAFFLVGASIAPGSDLTLTEVGLNPTRIGVINILRGMGADIAIERPRELGGEPVGDLRVRSAPLRGIAIPEDQVPLAIDEFPALCVAAACADGPTLVRGAAELRVKESDRIQVMADGLSTLGVDVEPQPDGMRIEGAGAAAQLDGGTVDAYGDHRIAMAFAMAALRATSPIVIRDCANVETSFPGFAAASAGVGLPITEQRGATDA</sequence>
<evidence type="ECO:0000259" key="10">
    <source>
        <dbReference type="Pfam" id="PF00275"/>
    </source>
</evidence>
<reference evidence="11" key="2">
    <citation type="journal article" date="2020" name="Microorganisms">
        <title>Osmotic Adaptation and Compatible Solute Biosynthesis of Phototrophic Bacteria as Revealed from Genome Analyses.</title>
        <authorList>
            <person name="Imhoff J.F."/>
            <person name="Rahn T."/>
            <person name="Kunzel S."/>
            <person name="Keller A."/>
            <person name="Neulinger S.C."/>
        </authorList>
    </citation>
    <scope>NUCLEOTIDE SEQUENCE</scope>
    <source>
        <strain evidence="11">DSM 11080</strain>
    </source>
</reference>
<dbReference type="InterPro" id="IPR001986">
    <property type="entry name" value="Enolpyruvate_Tfrase_dom"/>
</dbReference>
<gene>
    <name evidence="9 11" type="primary">aroA</name>
    <name evidence="11" type="ORF">CKO40_09030</name>
</gene>
<feature type="binding site" evidence="9">
    <location>
        <position position="174"/>
    </location>
    <ligand>
        <name>3-phosphoshikimate</name>
        <dbReference type="ChEBI" id="CHEBI:145989"/>
    </ligand>
</feature>
<organism evidence="11 12">
    <name type="scientific">Halochromatium glycolicum</name>
    <dbReference type="NCBI Taxonomy" id="85075"/>
    <lineage>
        <taxon>Bacteria</taxon>
        <taxon>Pseudomonadati</taxon>
        <taxon>Pseudomonadota</taxon>
        <taxon>Gammaproteobacteria</taxon>
        <taxon>Chromatiales</taxon>
        <taxon>Chromatiaceae</taxon>
        <taxon>Halochromatium</taxon>
    </lineage>
</organism>
<feature type="binding site" evidence="9">
    <location>
        <position position="176"/>
    </location>
    <ligand>
        <name>3-phosphoshikimate</name>
        <dbReference type="ChEBI" id="CHEBI:145989"/>
    </ligand>
</feature>
<dbReference type="GO" id="GO:0008652">
    <property type="term" value="P:amino acid biosynthetic process"/>
    <property type="evidence" value="ECO:0007669"/>
    <property type="project" value="UniProtKB-KW"/>
</dbReference>
<dbReference type="HAMAP" id="MF_00210">
    <property type="entry name" value="EPSP_synth"/>
    <property type="match status" value="1"/>
</dbReference>
<comment type="caution">
    <text evidence="11">The sequence shown here is derived from an EMBL/GenBank/DDBJ whole genome shotgun (WGS) entry which is preliminary data.</text>
</comment>
<dbReference type="AlphaFoldDB" id="A0AAJ0X9C3"/>
<accession>A0AAJ0X9C3</accession>
<evidence type="ECO:0000256" key="7">
    <source>
        <dbReference type="ARBA" id="ARBA00023141"/>
    </source>
</evidence>
<dbReference type="PIRSF" id="PIRSF000505">
    <property type="entry name" value="EPSPS"/>
    <property type="match status" value="1"/>
</dbReference>
<protein>
    <recommendedName>
        <fullName evidence="9">3-phosphoshikimate 1-carboxyvinyltransferase</fullName>
        <ecNumber evidence="9">2.5.1.19</ecNumber>
    </recommendedName>
    <alternativeName>
        <fullName evidence="9">5-enolpyruvylshikimate-3-phosphate synthase</fullName>
        <shortName evidence="9">EPSP synthase</shortName>
        <shortName evidence="9">EPSPS</shortName>
    </alternativeName>
</protein>
<feature type="binding site" evidence="9">
    <location>
        <position position="28"/>
    </location>
    <ligand>
        <name>3-phosphoshikimate</name>
        <dbReference type="ChEBI" id="CHEBI:145989"/>
    </ligand>
</feature>
<dbReference type="PROSITE" id="PS00104">
    <property type="entry name" value="EPSP_SYNTHASE_1"/>
    <property type="match status" value="1"/>
</dbReference>
<evidence type="ECO:0000256" key="6">
    <source>
        <dbReference type="ARBA" id="ARBA00022679"/>
    </source>
</evidence>
<feature type="binding site" evidence="9">
    <location>
        <position position="322"/>
    </location>
    <ligand>
        <name>3-phosphoshikimate</name>
        <dbReference type="ChEBI" id="CHEBI:145989"/>
    </ligand>
</feature>
<feature type="binding site" evidence="9">
    <location>
        <position position="28"/>
    </location>
    <ligand>
        <name>phosphoenolpyruvate</name>
        <dbReference type="ChEBI" id="CHEBI:58702"/>
    </ligand>
</feature>
<dbReference type="FunFam" id="3.65.10.10:FF:000006">
    <property type="entry name" value="3-phosphoshikimate 1-carboxyvinyltransferase"/>
    <property type="match status" value="1"/>
</dbReference>
<comment type="subcellular location">
    <subcellularLocation>
        <location evidence="9">Cytoplasm</location>
    </subcellularLocation>
</comment>
<keyword evidence="7 9" id="KW-0057">Aromatic amino acid biosynthesis</keyword>